<evidence type="ECO:0000313" key="1">
    <source>
        <dbReference type="EMBL" id="KAF7343783.1"/>
    </source>
</evidence>
<name>A0A8H7CQH8_9AGAR</name>
<gene>
    <name evidence="1" type="ORF">MSAN_01959300</name>
</gene>
<organism evidence="1 2">
    <name type="scientific">Mycena sanguinolenta</name>
    <dbReference type="NCBI Taxonomy" id="230812"/>
    <lineage>
        <taxon>Eukaryota</taxon>
        <taxon>Fungi</taxon>
        <taxon>Dikarya</taxon>
        <taxon>Basidiomycota</taxon>
        <taxon>Agaricomycotina</taxon>
        <taxon>Agaricomycetes</taxon>
        <taxon>Agaricomycetidae</taxon>
        <taxon>Agaricales</taxon>
        <taxon>Marasmiineae</taxon>
        <taxon>Mycenaceae</taxon>
        <taxon>Mycena</taxon>
    </lineage>
</organism>
<dbReference type="EMBL" id="JACAZH010000022">
    <property type="protein sequence ID" value="KAF7343783.1"/>
    <property type="molecule type" value="Genomic_DNA"/>
</dbReference>
<dbReference type="AlphaFoldDB" id="A0A8H7CQH8"/>
<sequence length="74" mass="7640">MSTALDTLAERTLNIAHDASGDINGEQVRLGISSISLSPASLNVLPSATTPTLATGAVAERRRSCVLDGEFELG</sequence>
<reference evidence="1" key="1">
    <citation type="submission" date="2020-05" db="EMBL/GenBank/DDBJ databases">
        <title>Mycena genomes resolve the evolution of fungal bioluminescence.</title>
        <authorList>
            <person name="Tsai I.J."/>
        </authorList>
    </citation>
    <scope>NUCLEOTIDE SEQUENCE</scope>
    <source>
        <strain evidence="1">160909Yilan</strain>
    </source>
</reference>
<proteinExistence type="predicted"/>
<dbReference type="Proteomes" id="UP000623467">
    <property type="component" value="Unassembled WGS sequence"/>
</dbReference>
<comment type="caution">
    <text evidence="1">The sequence shown here is derived from an EMBL/GenBank/DDBJ whole genome shotgun (WGS) entry which is preliminary data.</text>
</comment>
<protein>
    <submittedName>
        <fullName evidence="1">Uncharacterized protein</fullName>
    </submittedName>
</protein>
<accession>A0A8H7CQH8</accession>
<evidence type="ECO:0000313" key="2">
    <source>
        <dbReference type="Proteomes" id="UP000623467"/>
    </source>
</evidence>
<keyword evidence="2" id="KW-1185">Reference proteome</keyword>